<sequence length="282" mass="32100">MESAEKKNMTLPDVLQYTNYRVFLHDYYAFKKATEPSFSLRSFAAKAGLSSHAHLKLVMDGKRNITKTTVIKIVQGLNLTDERAVYFENLVFFNQAQTDSEKSFYYANLVKATPGSRLHKLDEAQFRIFTEWYHSVIRELVELKNFNPAPEWISRHLGGTITPAQAAESLKLLTSLGLIRKTANGYRQADSLLTTDDEAKGMLVRNYHRQMLDLAKESMETVPAEKRDISAVTFAIQAKDFPVLKKHLQLMRKELLDFSSEAGTGDEVVQVNIQLFPLTRGM</sequence>
<evidence type="ECO:0000259" key="1">
    <source>
        <dbReference type="Pfam" id="PF14394"/>
    </source>
</evidence>
<gene>
    <name evidence="2" type="ORF">B0H50_10285</name>
</gene>
<dbReference type="Proteomes" id="UP000245523">
    <property type="component" value="Unassembled WGS sequence"/>
</dbReference>
<organism evidence="2 3">
    <name type="scientific">Hallerella porci</name>
    <dbReference type="NCBI Taxonomy" id="1945871"/>
    <lineage>
        <taxon>Bacteria</taxon>
        <taxon>Pseudomonadati</taxon>
        <taxon>Fibrobacterota</taxon>
        <taxon>Fibrobacteria</taxon>
        <taxon>Fibrobacterales</taxon>
        <taxon>Fibrobacteraceae</taxon>
        <taxon>Hallerella</taxon>
    </lineage>
</organism>
<dbReference type="NCBIfam" id="TIGR02147">
    <property type="entry name" value="Fsuc_second"/>
    <property type="match status" value="1"/>
</dbReference>
<dbReference type="EMBL" id="QGHD01000002">
    <property type="protein sequence ID" value="PWL03913.1"/>
    <property type="molecule type" value="Genomic_DNA"/>
</dbReference>
<dbReference type="Pfam" id="PF14394">
    <property type="entry name" value="DUF4423"/>
    <property type="match status" value="1"/>
</dbReference>
<evidence type="ECO:0000313" key="3">
    <source>
        <dbReference type="Proteomes" id="UP000245523"/>
    </source>
</evidence>
<dbReference type="InterPro" id="IPR011873">
    <property type="entry name" value="CHP02147"/>
</dbReference>
<dbReference type="RefSeq" id="WP_106197579.1">
    <property type="nucleotide sequence ID" value="NZ_JAXEIU010000031.1"/>
</dbReference>
<accession>A0ABX5LSK1</accession>
<feature type="domain" description="DUF4423" evidence="1">
    <location>
        <begin position="119"/>
        <end position="278"/>
    </location>
</feature>
<evidence type="ECO:0000313" key="2">
    <source>
        <dbReference type="EMBL" id="PWL03913.1"/>
    </source>
</evidence>
<keyword evidence="3" id="KW-1185">Reference proteome</keyword>
<proteinExistence type="predicted"/>
<name>A0ABX5LSK1_9BACT</name>
<comment type="caution">
    <text evidence="2">The sequence shown here is derived from an EMBL/GenBank/DDBJ whole genome shotgun (WGS) entry which is preliminary data.</text>
</comment>
<dbReference type="InterPro" id="IPR025537">
    <property type="entry name" value="DUF4423"/>
</dbReference>
<reference evidence="2 3" key="1">
    <citation type="submission" date="2018-05" db="EMBL/GenBank/DDBJ databases">
        <title>Animal gut microbial communities from fecal samples from Wisconsin, USA.</title>
        <authorList>
            <person name="Neumann A."/>
        </authorList>
    </citation>
    <scope>NUCLEOTIDE SEQUENCE [LARGE SCALE GENOMIC DNA]</scope>
    <source>
        <strain evidence="2 3">UWS4</strain>
    </source>
</reference>
<protein>
    <submittedName>
        <fullName evidence="2">Uncharacterized protein (TIGR02147 family)</fullName>
    </submittedName>
</protein>